<evidence type="ECO:0000256" key="3">
    <source>
        <dbReference type="ARBA" id="ARBA00022692"/>
    </source>
</evidence>
<evidence type="ECO:0000256" key="6">
    <source>
        <dbReference type="ARBA" id="ARBA00023034"/>
    </source>
</evidence>
<evidence type="ECO:0000256" key="2">
    <source>
        <dbReference type="ARBA" id="ARBA00022448"/>
    </source>
</evidence>
<keyword evidence="7 10" id="KW-0472">Membrane</keyword>
<keyword evidence="6" id="KW-0333">Golgi apparatus</keyword>
<evidence type="ECO:0000256" key="9">
    <source>
        <dbReference type="SAM" id="MobiDB-lite"/>
    </source>
</evidence>
<dbReference type="SUPFAM" id="SSF47661">
    <property type="entry name" value="t-snare proteins"/>
    <property type="match status" value="1"/>
</dbReference>
<accession>A0A6P4BBI6</accession>
<dbReference type="GO" id="GO:0048193">
    <property type="term" value="P:Golgi vesicle transport"/>
    <property type="evidence" value="ECO:0007669"/>
    <property type="project" value="InterPro"/>
</dbReference>
<feature type="region of interest" description="Disordered" evidence="9">
    <location>
        <begin position="142"/>
        <end position="180"/>
    </location>
</feature>
<evidence type="ECO:0000256" key="4">
    <source>
        <dbReference type="ARBA" id="ARBA00022927"/>
    </source>
</evidence>
<name>A0A6P4BBI6_ARADU</name>
<feature type="compositionally biased region" description="Basic and acidic residues" evidence="9">
    <location>
        <begin position="142"/>
        <end position="153"/>
    </location>
</feature>
<dbReference type="GeneID" id="107461194"/>
<dbReference type="Proteomes" id="UP000515211">
    <property type="component" value="Chromosome 8"/>
</dbReference>
<feature type="domain" description="Syntaxin 6/10/61 N-terminal" evidence="11">
    <location>
        <begin position="11"/>
        <end position="102"/>
    </location>
</feature>
<keyword evidence="4" id="KW-0653">Protein transport</keyword>
<organism evidence="12 13">
    <name type="scientific">Arachis duranensis</name>
    <name type="common">Wild peanut</name>
    <dbReference type="NCBI Taxonomy" id="130453"/>
    <lineage>
        <taxon>Eukaryota</taxon>
        <taxon>Viridiplantae</taxon>
        <taxon>Streptophyta</taxon>
        <taxon>Embryophyta</taxon>
        <taxon>Tracheophyta</taxon>
        <taxon>Spermatophyta</taxon>
        <taxon>Magnoliopsida</taxon>
        <taxon>eudicotyledons</taxon>
        <taxon>Gunneridae</taxon>
        <taxon>Pentapetalae</taxon>
        <taxon>rosids</taxon>
        <taxon>fabids</taxon>
        <taxon>Fabales</taxon>
        <taxon>Fabaceae</taxon>
        <taxon>Papilionoideae</taxon>
        <taxon>50 kb inversion clade</taxon>
        <taxon>dalbergioids sensu lato</taxon>
        <taxon>Dalbergieae</taxon>
        <taxon>Pterocarpus clade</taxon>
        <taxon>Arachis</taxon>
    </lineage>
</organism>
<evidence type="ECO:0000256" key="1">
    <source>
        <dbReference type="ARBA" id="ARBA00009063"/>
    </source>
</evidence>
<comment type="similarity">
    <text evidence="1">Belongs to the syntaxin family.</text>
</comment>
<dbReference type="InterPro" id="IPR010989">
    <property type="entry name" value="SNARE"/>
</dbReference>
<sequence>MASTFNRWEKDPFFTAAEQVQESADRMESAYRAWIHAKKDACSPWNSDEICRDVHTALGTAKWQLDEFEKAVTSSYNNSSTKDARNRHQDFISAIVDKITKVEHSLNESLHPGNKAPLPWVRLDEGERDELALFLSGVPEAEGKSVGRDHEDSQSTSGWGSTLEVEDKSPGHRRAASADAHVSSWKIAVSDELQQRNTPDGSSGAMHKVASLSAFVSSMESVSKLKWAKNGYKKLKAGNHHQESDNALLPSVQLNGGLNSCYERSKSYLDSCDECYDKQLYGWYGAIQRQLQRSQYQMQYSRPVQLTVWISILLCMIGKLWIFLCFHV</sequence>
<dbReference type="GO" id="GO:0015031">
    <property type="term" value="P:protein transport"/>
    <property type="evidence" value="ECO:0007669"/>
    <property type="project" value="UniProtKB-KW"/>
</dbReference>
<reference evidence="12" key="1">
    <citation type="journal article" date="2016" name="Nat. Genet.">
        <title>The genome sequences of Arachis duranensis and Arachis ipaensis, the diploid ancestors of cultivated peanut.</title>
        <authorList>
            <person name="Bertioli D.J."/>
            <person name="Cannon S.B."/>
            <person name="Froenicke L."/>
            <person name="Huang G."/>
            <person name="Farmer A.D."/>
            <person name="Cannon E.K."/>
            <person name="Liu X."/>
            <person name="Gao D."/>
            <person name="Clevenger J."/>
            <person name="Dash S."/>
            <person name="Ren L."/>
            <person name="Moretzsohn M.C."/>
            <person name="Shirasawa K."/>
            <person name="Huang W."/>
            <person name="Vidigal B."/>
            <person name="Abernathy B."/>
            <person name="Chu Y."/>
            <person name="Niederhuth C.E."/>
            <person name="Umale P."/>
            <person name="Araujo A.C."/>
            <person name="Kozik A."/>
            <person name="Kim K.D."/>
            <person name="Burow M.D."/>
            <person name="Varshney R.K."/>
            <person name="Wang X."/>
            <person name="Zhang X."/>
            <person name="Barkley N."/>
            <person name="Guimaraes P.M."/>
            <person name="Isobe S."/>
            <person name="Guo B."/>
            <person name="Liao B."/>
            <person name="Stalker H.T."/>
            <person name="Schmitz R.J."/>
            <person name="Scheffler B.E."/>
            <person name="Leal-Bertioli S.C."/>
            <person name="Xun X."/>
            <person name="Jackson S.A."/>
            <person name="Michelmore R."/>
            <person name="Ozias-Akins P."/>
        </authorList>
    </citation>
    <scope>NUCLEOTIDE SEQUENCE [LARGE SCALE GENOMIC DNA]</scope>
    <source>
        <strain evidence="12">cv. V14167</strain>
    </source>
</reference>
<dbReference type="OrthoDB" id="1889309at2759"/>
<evidence type="ECO:0000256" key="7">
    <source>
        <dbReference type="ARBA" id="ARBA00023136"/>
    </source>
</evidence>
<dbReference type="PANTHER" id="PTHR34949">
    <property type="entry name" value="OS05G0443700 PROTEIN"/>
    <property type="match status" value="1"/>
</dbReference>
<dbReference type="RefSeq" id="XP_015935148.1">
    <property type="nucleotide sequence ID" value="XM_016079662.3"/>
</dbReference>
<keyword evidence="5 10" id="KW-1133">Transmembrane helix</keyword>
<feature type="transmembrane region" description="Helical" evidence="10">
    <location>
        <begin position="306"/>
        <end position="326"/>
    </location>
</feature>
<dbReference type="CDD" id="cd21442">
    <property type="entry name" value="SNARE_NTD_STX6-like"/>
    <property type="match status" value="1"/>
</dbReference>
<dbReference type="Gene3D" id="1.20.58.90">
    <property type="match status" value="1"/>
</dbReference>
<dbReference type="Pfam" id="PF09177">
    <property type="entry name" value="STX6_10_61_N"/>
    <property type="match status" value="1"/>
</dbReference>
<comment type="subcellular location">
    <subcellularLocation>
        <location evidence="8">Golgi apparatus</location>
        <location evidence="8">trans-Golgi network membrane</location>
        <topology evidence="8">Single-pass type IV membrane protein</topology>
    </subcellularLocation>
</comment>
<dbReference type="PANTHER" id="PTHR34949:SF6">
    <property type="entry name" value="EXPRESSED PROTEIN"/>
    <property type="match status" value="1"/>
</dbReference>
<evidence type="ECO:0000256" key="10">
    <source>
        <dbReference type="SAM" id="Phobius"/>
    </source>
</evidence>
<protein>
    <submittedName>
        <fullName evidence="13">Uncharacterized protein LOC107461194 isoform X1</fullName>
    </submittedName>
</protein>
<dbReference type="FunFam" id="1.20.58.90:FF:000004">
    <property type="entry name" value="Syntaxin 10"/>
    <property type="match status" value="1"/>
</dbReference>
<evidence type="ECO:0000313" key="12">
    <source>
        <dbReference type="Proteomes" id="UP000515211"/>
    </source>
</evidence>
<dbReference type="InterPro" id="IPR015260">
    <property type="entry name" value="Syntaxin-6/10/61_N"/>
</dbReference>
<reference evidence="13" key="2">
    <citation type="submission" date="2025-08" db="UniProtKB">
        <authorList>
            <consortium name="RefSeq"/>
        </authorList>
    </citation>
    <scope>IDENTIFICATION</scope>
    <source>
        <tissue evidence="13">Whole plant</tissue>
    </source>
</reference>
<dbReference type="KEGG" id="adu:107461194"/>
<keyword evidence="12" id="KW-1185">Reference proteome</keyword>
<keyword evidence="3 10" id="KW-0812">Transmembrane</keyword>
<evidence type="ECO:0000313" key="13">
    <source>
        <dbReference type="RefSeq" id="XP_015935148.1"/>
    </source>
</evidence>
<evidence type="ECO:0000256" key="5">
    <source>
        <dbReference type="ARBA" id="ARBA00022989"/>
    </source>
</evidence>
<dbReference type="GO" id="GO:0016020">
    <property type="term" value="C:membrane"/>
    <property type="evidence" value="ECO:0007669"/>
    <property type="project" value="InterPro"/>
</dbReference>
<dbReference type="GO" id="GO:0005794">
    <property type="term" value="C:Golgi apparatus"/>
    <property type="evidence" value="ECO:0007669"/>
    <property type="project" value="UniProtKB-SubCell"/>
</dbReference>
<evidence type="ECO:0000259" key="11">
    <source>
        <dbReference type="Pfam" id="PF09177"/>
    </source>
</evidence>
<dbReference type="AlphaFoldDB" id="A0A6P4BBI6"/>
<evidence type="ECO:0000256" key="8">
    <source>
        <dbReference type="ARBA" id="ARBA00037801"/>
    </source>
</evidence>
<proteinExistence type="inferred from homology"/>
<gene>
    <name evidence="13" type="primary">LOC107461194</name>
</gene>
<keyword evidence="2" id="KW-0813">Transport</keyword>